<dbReference type="SUPFAM" id="SSF53098">
    <property type="entry name" value="Ribonuclease H-like"/>
    <property type="match status" value="1"/>
</dbReference>
<name>A0AAW2DZJ6_9ROSI</name>
<dbReference type="InterPro" id="IPR044730">
    <property type="entry name" value="RNase_H-like_dom_plant"/>
</dbReference>
<dbReference type="Pfam" id="PF13456">
    <property type="entry name" value="RVT_3"/>
    <property type="match status" value="1"/>
</dbReference>
<comment type="caution">
    <text evidence="3">The sequence shown here is derived from an EMBL/GenBank/DDBJ whole genome shotgun (WGS) entry which is preliminary data.</text>
</comment>
<dbReference type="InterPro" id="IPR043502">
    <property type="entry name" value="DNA/RNA_pol_sf"/>
</dbReference>
<dbReference type="InterPro" id="IPR000477">
    <property type="entry name" value="RT_dom"/>
</dbReference>
<dbReference type="GO" id="GO:0003676">
    <property type="term" value="F:nucleic acid binding"/>
    <property type="evidence" value="ECO:0007669"/>
    <property type="project" value="InterPro"/>
</dbReference>
<dbReference type="InterPro" id="IPR002156">
    <property type="entry name" value="RNaseH_domain"/>
</dbReference>
<reference evidence="3 4" key="1">
    <citation type="submission" date="2024-01" db="EMBL/GenBank/DDBJ databases">
        <title>A telomere-to-telomere, gap-free genome of sweet tea (Lithocarpus litseifolius).</title>
        <authorList>
            <person name="Zhou J."/>
        </authorList>
    </citation>
    <scope>NUCLEOTIDE SEQUENCE [LARGE SCALE GENOMIC DNA]</scope>
    <source>
        <strain evidence="3">Zhou-2022a</strain>
        <tissue evidence="3">Leaf</tissue>
    </source>
</reference>
<dbReference type="Pfam" id="PF13966">
    <property type="entry name" value="zf-RVT"/>
    <property type="match status" value="1"/>
</dbReference>
<keyword evidence="4" id="KW-1185">Reference proteome</keyword>
<dbReference type="EMBL" id="JAZDWU010000001">
    <property type="protein sequence ID" value="KAL0014181.1"/>
    <property type="molecule type" value="Genomic_DNA"/>
</dbReference>
<feature type="domain" description="RNase H type-1" evidence="2">
    <location>
        <begin position="954"/>
        <end position="1084"/>
    </location>
</feature>
<organism evidence="3 4">
    <name type="scientific">Lithocarpus litseifolius</name>
    <dbReference type="NCBI Taxonomy" id="425828"/>
    <lineage>
        <taxon>Eukaryota</taxon>
        <taxon>Viridiplantae</taxon>
        <taxon>Streptophyta</taxon>
        <taxon>Embryophyta</taxon>
        <taxon>Tracheophyta</taxon>
        <taxon>Spermatophyta</taxon>
        <taxon>Magnoliopsida</taxon>
        <taxon>eudicotyledons</taxon>
        <taxon>Gunneridae</taxon>
        <taxon>Pentapetalae</taxon>
        <taxon>rosids</taxon>
        <taxon>fabids</taxon>
        <taxon>Fagales</taxon>
        <taxon>Fagaceae</taxon>
        <taxon>Lithocarpus</taxon>
    </lineage>
</organism>
<dbReference type="Gene3D" id="3.30.420.10">
    <property type="entry name" value="Ribonuclease H-like superfamily/Ribonuclease H"/>
    <property type="match status" value="1"/>
</dbReference>
<evidence type="ECO:0000313" key="4">
    <source>
        <dbReference type="Proteomes" id="UP001459277"/>
    </source>
</evidence>
<sequence>MVVNHNAVIMVITETRVGGDRAERIITDLPFDGFITTETIGYAGGLWVLWKKDEVEMELLAATEQEIHATVKFPKVVEDAWSEGRTLSSAIDDFSKKAQEWNSKVFGNLFARKRRVLDRLGGVQEAIANNPSESLLRLEKQLIEEHALIMLQEEEYWALKSRSLVNGVGEYIQDEEGIKEMIQSGFMKLYSSDMSVVYLNSPVTEFSCCVLSEEDRCCLERVVDDEEIRDALWALKPFKAPGPDGLHAGFFQHFWRDVKDSICDEVKKAFGLGVIPEYLNKTLITLIPKCQYPESLANYRPISLCNSVYKIISKILAARIRPLLSNLISPIQTAFVPGRKGVDNVIIAQELIYTMDNLKGREGYMAVKVDLEKAYDRLEWSFIHKVLQAFHFPFSIIKVIMSCVSSSTISVLFNGNSLEAFSLSRGIRQGDPLSPYLFILFMEYLGSLVEEKCSKGAWIPLKASHGNIKISHLFFADDLILFAKVNKEICEVISDVLRTFCSESGQKVSSDKSRIYFSPNVAPELKERVCQSLGMLETSNFGKYLGFPLRHRGASRRQFNFMAERVMGKLAGWKSKFLSFAGRAVLVKSVMSAIPNYVMQGVALLVHLCDKLDKINRDFLWGSSNEKQRMHLVGWGKIIRPKDEGGLGIQSAIAKNIALLAKMNWRMYQEKEAVWARILLNKYCSNSRRRAVNPDALPSSPNWSAIKLGFPTFAKGICWGIGNGSRKSVWIDNWIKGQSLRDLIEGPLTRNDMKLTIADIRDNHEWNWENLSFVLPSIIKDKIRAVPCQEFGDEKEVILWKQTKDGEFTVNSAYLQIIGGVGDGYTFRGSWIWKVDTYPKIVSFLWLCLHNSIPVWEILAARGINCSKVCPICKEQDESIGHLLSKMSPWNLIFPLAIWSIWKHRNKVVFENVPLNLNLHRFCLNEAREYFYCIANSRKKKQFISIPVKWNKPPEEWFKLNTDGASSGNPGKAGGGGLIRDCNGRWIKGFSRSIRHASSFVAEFWALRDGLKLALSIGVQRLVVELDAKVVIRLITSTGGSNKPYFPLLNDCRYLLRRFLQTRVVHVFREGNRCADALARMGSNLAEEFLVFDSPPSPDVLYFVNTDAAGILFNRFSLCDLTDMVS</sequence>
<dbReference type="CDD" id="cd06222">
    <property type="entry name" value="RNase_H_like"/>
    <property type="match status" value="1"/>
</dbReference>
<feature type="domain" description="Reverse transcriptase" evidence="1">
    <location>
        <begin position="268"/>
        <end position="549"/>
    </location>
</feature>
<dbReference type="InterPro" id="IPR012337">
    <property type="entry name" value="RNaseH-like_sf"/>
</dbReference>
<gene>
    <name evidence="3" type="ORF">SO802_001250</name>
</gene>
<dbReference type="PROSITE" id="PS50878">
    <property type="entry name" value="RT_POL"/>
    <property type="match status" value="1"/>
</dbReference>
<dbReference type="AlphaFoldDB" id="A0AAW2DZJ6"/>
<evidence type="ECO:0000259" key="1">
    <source>
        <dbReference type="PROSITE" id="PS50878"/>
    </source>
</evidence>
<dbReference type="InterPro" id="IPR026960">
    <property type="entry name" value="RVT-Znf"/>
</dbReference>
<proteinExistence type="predicted"/>
<protein>
    <recommendedName>
        <fullName evidence="5">Reverse transcriptase domain-containing protein</fullName>
    </recommendedName>
</protein>
<accession>A0AAW2DZJ6</accession>
<dbReference type="InterPro" id="IPR036397">
    <property type="entry name" value="RNaseH_sf"/>
</dbReference>
<evidence type="ECO:0008006" key="5">
    <source>
        <dbReference type="Google" id="ProtNLM"/>
    </source>
</evidence>
<dbReference type="GO" id="GO:0004523">
    <property type="term" value="F:RNA-DNA hybrid ribonuclease activity"/>
    <property type="evidence" value="ECO:0007669"/>
    <property type="project" value="InterPro"/>
</dbReference>
<dbReference type="Proteomes" id="UP001459277">
    <property type="component" value="Unassembled WGS sequence"/>
</dbReference>
<dbReference type="SUPFAM" id="SSF56672">
    <property type="entry name" value="DNA/RNA polymerases"/>
    <property type="match status" value="1"/>
</dbReference>
<evidence type="ECO:0000313" key="3">
    <source>
        <dbReference type="EMBL" id="KAL0014181.1"/>
    </source>
</evidence>
<dbReference type="PANTHER" id="PTHR33116:SF70">
    <property type="entry name" value="NON-LTR RETROELEMENT REVERSE TRANSCRIPTASE-LIKE PROTEIN"/>
    <property type="match status" value="1"/>
</dbReference>
<dbReference type="PROSITE" id="PS50879">
    <property type="entry name" value="RNASE_H_1"/>
    <property type="match status" value="1"/>
</dbReference>
<dbReference type="PANTHER" id="PTHR33116">
    <property type="entry name" value="REVERSE TRANSCRIPTASE ZINC-BINDING DOMAIN-CONTAINING PROTEIN-RELATED-RELATED"/>
    <property type="match status" value="1"/>
</dbReference>
<evidence type="ECO:0000259" key="2">
    <source>
        <dbReference type="PROSITE" id="PS50879"/>
    </source>
</evidence>
<dbReference type="Pfam" id="PF00078">
    <property type="entry name" value="RVT_1"/>
    <property type="match status" value="1"/>
</dbReference>
<dbReference type="CDD" id="cd01650">
    <property type="entry name" value="RT_nLTR_like"/>
    <property type="match status" value="1"/>
</dbReference>